<evidence type="ECO:0000313" key="3">
    <source>
        <dbReference type="Proteomes" id="UP000654345"/>
    </source>
</evidence>
<dbReference type="Proteomes" id="UP000654345">
    <property type="component" value="Unassembled WGS sequence"/>
</dbReference>
<sequence length="217" mass="25295">MSITAIELPLFPLDVVLFPGTVMPLHIFEPRYRQMIQDCQRTQKPFGIVLTKPESVYLHEVPYSVGTMVQMRNVERMEDGRFTLMAIGTRRFRIVSQHRDRPYLSATVEPFMDDPEPAQILTLPMAQACGLFRNYLEMLLEAASEDSSYADLPEDPEDLSYFIAYFLEVQNETKQRLLEGTSTQERLRDEINILRREVPFMRQILSKNLPEDRSMLN</sequence>
<keyword evidence="2" id="KW-0378">Hydrolase</keyword>
<evidence type="ECO:0000259" key="1">
    <source>
        <dbReference type="PROSITE" id="PS51787"/>
    </source>
</evidence>
<reference evidence="2 3" key="1">
    <citation type="journal article" date="2021" name="Int. J. Syst. Evol. Microbiol.">
        <title>Reticulibacter mediterranei gen. nov., sp. nov., within the new family Reticulibacteraceae fam. nov., and Ktedonospora formicarum gen. nov., sp. nov., Ktedonobacter robiniae sp. nov., Dictyobacter formicarum sp. nov. and Dictyobacter arantiisoli sp. nov., belonging to the class Ktedonobacteria.</title>
        <authorList>
            <person name="Yabe S."/>
            <person name="Zheng Y."/>
            <person name="Wang C.M."/>
            <person name="Sakai Y."/>
            <person name="Abe K."/>
            <person name="Yokota A."/>
            <person name="Donadio S."/>
            <person name="Cavaletti L."/>
            <person name="Monciardini P."/>
        </authorList>
    </citation>
    <scope>NUCLEOTIDE SEQUENCE [LARGE SCALE GENOMIC DNA]</scope>
    <source>
        <strain evidence="2 3">SOSP1-30</strain>
    </source>
</reference>
<evidence type="ECO:0000313" key="2">
    <source>
        <dbReference type="EMBL" id="GHO52235.1"/>
    </source>
</evidence>
<dbReference type="InterPro" id="IPR015947">
    <property type="entry name" value="PUA-like_sf"/>
</dbReference>
<dbReference type="SUPFAM" id="SSF88697">
    <property type="entry name" value="PUA domain-like"/>
    <property type="match status" value="1"/>
</dbReference>
<keyword evidence="3" id="KW-1185">Reference proteome</keyword>
<proteinExistence type="predicted"/>
<gene>
    <name evidence="2" type="ORF">KSB_07100</name>
</gene>
<accession>A0ABQ3UI23</accession>
<dbReference type="SMART" id="SM00464">
    <property type="entry name" value="LON"/>
    <property type="match status" value="1"/>
</dbReference>
<dbReference type="GO" id="GO:0006508">
    <property type="term" value="P:proteolysis"/>
    <property type="evidence" value="ECO:0007669"/>
    <property type="project" value="UniProtKB-KW"/>
</dbReference>
<dbReference type="EMBL" id="BNJG01000001">
    <property type="protein sequence ID" value="GHO52235.1"/>
    <property type="molecule type" value="Genomic_DNA"/>
</dbReference>
<comment type="caution">
    <text evidence="2">The sequence shown here is derived from an EMBL/GenBank/DDBJ whole genome shotgun (WGS) entry which is preliminary data.</text>
</comment>
<protein>
    <submittedName>
        <fullName evidence="2">ATP-dependent protease</fullName>
    </submittedName>
</protein>
<keyword evidence="2" id="KW-0645">Protease</keyword>
<feature type="domain" description="Lon N-terminal" evidence="1">
    <location>
        <begin position="5"/>
        <end position="198"/>
    </location>
</feature>
<dbReference type="PANTHER" id="PTHR46732:SF8">
    <property type="entry name" value="ATP-DEPENDENT PROTEASE LA (LON) DOMAIN PROTEIN"/>
    <property type="match status" value="1"/>
</dbReference>
<dbReference type="GO" id="GO:0008233">
    <property type="term" value="F:peptidase activity"/>
    <property type="evidence" value="ECO:0007669"/>
    <property type="project" value="UniProtKB-KW"/>
</dbReference>
<dbReference type="Gene3D" id="1.20.58.1480">
    <property type="match status" value="1"/>
</dbReference>
<dbReference type="InterPro" id="IPR046336">
    <property type="entry name" value="Lon_prtase_N_sf"/>
</dbReference>
<dbReference type="Gene3D" id="2.30.130.40">
    <property type="entry name" value="LON domain-like"/>
    <property type="match status" value="1"/>
</dbReference>
<dbReference type="InterPro" id="IPR003111">
    <property type="entry name" value="Lon_prtase_N"/>
</dbReference>
<dbReference type="PROSITE" id="PS51787">
    <property type="entry name" value="LON_N"/>
    <property type="match status" value="1"/>
</dbReference>
<dbReference type="PANTHER" id="PTHR46732">
    <property type="entry name" value="ATP-DEPENDENT PROTEASE LA (LON) DOMAIN PROTEIN"/>
    <property type="match status" value="1"/>
</dbReference>
<dbReference type="RefSeq" id="WP_201369161.1">
    <property type="nucleotide sequence ID" value="NZ_BNJG01000001.1"/>
</dbReference>
<dbReference type="Pfam" id="PF02190">
    <property type="entry name" value="LON_substr_bdg"/>
    <property type="match status" value="1"/>
</dbReference>
<organism evidence="2 3">
    <name type="scientific">Ktedonobacter robiniae</name>
    <dbReference type="NCBI Taxonomy" id="2778365"/>
    <lineage>
        <taxon>Bacteria</taxon>
        <taxon>Bacillati</taxon>
        <taxon>Chloroflexota</taxon>
        <taxon>Ktedonobacteria</taxon>
        <taxon>Ktedonobacterales</taxon>
        <taxon>Ktedonobacteraceae</taxon>
        <taxon>Ktedonobacter</taxon>
    </lineage>
</organism>
<name>A0ABQ3UI23_9CHLR</name>